<comment type="caution">
    <text evidence="1">The sequence shown here is derived from an EMBL/GenBank/DDBJ whole genome shotgun (WGS) entry which is preliminary data.</text>
</comment>
<dbReference type="AlphaFoldDB" id="A0A0F9TTH5"/>
<protein>
    <submittedName>
        <fullName evidence="1">Uncharacterized protein</fullName>
    </submittedName>
</protein>
<name>A0A0F9TTH5_9ZZZZ</name>
<sequence length="45" mass="5177">MLMNENQLMNYCNSSVEKASSVIYVKELLAIPMVMEITRIFIPIV</sequence>
<dbReference type="EMBL" id="LAZR01001020">
    <property type="protein sequence ID" value="KKN52421.1"/>
    <property type="molecule type" value="Genomic_DNA"/>
</dbReference>
<accession>A0A0F9TTH5</accession>
<evidence type="ECO:0000313" key="1">
    <source>
        <dbReference type="EMBL" id="KKN52421.1"/>
    </source>
</evidence>
<organism evidence="1">
    <name type="scientific">marine sediment metagenome</name>
    <dbReference type="NCBI Taxonomy" id="412755"/>
    <lineage>
        <taxon>unclassified sequences</taxon>
        <taxon>metagenomes</taxon>
        <taxon>ecological metagenomes</taxon>
    </lineage>
</organism>
<proteinExistence type="predicted"/>
<reference evidence="1" key="1">
    <citation type="journal article" date="2015" name="Nature">
        <title>Complex archaea that bridge the gap between prokaryotes and eukaryotes.</title>
        <authorList>
            <person name="Spang A."/>
            <person name="Saw J.H."/>
            <person name="Jorgensen S.L."/>
            <person name="Zaremba-Niedzwiedzka K."/>
            <person name="Martijn J."/>
            <person name="Lind A.E."/>
            <person name="van Eijk R."/>
            <person name="Schleper C."/>
            <person name="Guy L."/>
            <person name="Ettema T.J."/>
        </authorList>
    </citation>
    <scope>NUCLEOTIDE SEQUENCE</scope>
</reference>
<gene>
    <name evidence="1" type="ORF">LCGC14_0612750</name>
</gene>